<feature type="domain" description="p-hydroxybenzoic acid efflux pump subunit AaeA-like beta-barrel" evidence="5">
    <location>
        <begin position="248"/>
        <end position="338"/>
    </location>
</feature>
<name>A0A443IM24_9RHOB</name>
<dbReference type="Proteomes" id="UP000285710">
    <property type="component" value="Unassembled WGS sequence"/>
</dbReference>
<protein>
    <submittedName>
        <fullName evidence="6">HlyD family secretion protein</fullName>
    </submittedName>
</protein>
<dbReference type="Pfam" id="PF25885">
    <property type="entry name" value="HH_EMRA"/>
    <property type="match status" value="1"/>
</dbReference>
<dbReference type="InterPro" id="IPR058634">
    <property type="entry name" value="AaeA-lik-b-barrel"/>
</dbReference>
<reference evidence="6 7" key="1">
    <citation type="submission" date="2019-01" db="EMBL/GenBank/DDBJ databases">
        <title>Sinorhodobacter populi sp. nov. isolated from the symptomatic bark tissue of Populus euramericana canker.</title>
        <authorList>
            <person name="Xu G."/>
        </authorList>
    </citation>
    <scope>NUCLEOTIDE SEQUENCE [LARGE SCALE GENOMIC DNA]</scope>
    <source>
        <strain evidence="6 7">2D-5</strain>
    </source>
</reference>
<evidence type="ECO:0000259" key="4">
    <source>
        <dbReference type="Pfam" id="PF25885"/>
    </source>
</evidence>
<evidence type="ECO:0000256" key="1">
    <source>
        <dbReference type="ARBA" id="ARBA00004196"/>
    </source>
</evidence>
<keyword evidence="3" id="KW-0812">Transmembrane</keyword>
<dbReference type="AlphaFoldDB" id="A0A443IM24"/>
<dbReference type="InterPro" id="IPR050739">
    <property type="entry name" value="MFP"/>
</dbReference>
<comment type="caution">
    <text evidence="6">The sequence shown here is derived from an EMBL/GenBank/DDBJ whole genome shotgun (WGS) entry which is preliminary data.</text>
</comment>
<sequence>MTDEPEKTEKKKSPRKLLMAALPLVIVAGGLWFWLSSGRYEKTDNANFQQARIVVASELSGRVSDAYVTDSQTVTAGTPLFRVDPQPYDLALAQAEAALAQARLGVEQLRASYRQSLAQQKAEQDSLSYYESELKRQQALSGRGAGTEALLDSARHNANAARESLAAAQQAAEAALAALGGNAEIVTDDHPSVRAAIVARDKAAYDLTLATVKAPADGIVYKADSFKQGQFVSAGATLFTLVETGDSWVTANFKETQIDRMRPGQTATIRFDGLPGRKFEAVIESIGAGTGAEFSVLPAQNATGNWVKVTQRVPVKLRFTEGSDLTGLRTGLSAEVTVDTRAATRLDQLISRAEGGTVKE</sequence>
<evidence type="ECO:0000256" key="3">
    <source>
        <dbReference type="SAM" id="Phobius"/>
    </source>
</evidence>
<evidence type="ECO:0000313" key="7">
    <source>
        <dbReference type="Proteomes" id="UP000285710"/>
    </source>
</evidence>
<dbReference type="Gene3D" id="2.40.50.100">
    <property type="match status" value="1"/>
</dbReference>
<keyword evidence="7" id="KW-1185">Reference proteome</keyword>
<dbReference type="Pfam" id="PF25963">
    <property type="entry name" value="Beta-barrel_AAEA"/>
    <property type="match status" value="1"/>
</dbReference>
<proteinExistence type="predicted"/>
<reference evidence="6 7" key="2">
    <citation type="submission" date="2019-01" db="EMBL/GenBank/DDBJ databases">
        <authorList>
            <person name="Li Y."/>
        </authorList>
    </citation>
    <scope>NUCLEOTIDE SEQUENCE [LARGE SCALE GENOMIC DNA]</scope>
    <source>
        <strain evidence="6 7">2D-5</strain>
    </source>
</reference>
<dbReference type="InterPro" id="IPR058633">
    <property type="entry name" value="EmrA/FarA_HH"/>
</dbReference>
<dbReference type="GO" id="GO:0030313">
    <property type="term" value="C:cell envelope"/>
    <property type="evidence" value="ECO:0007669"/>
    <property type="project" value="UniProtKB-SubCell"/>
</dbReference>
<dbReference type="Gene3D" id="2.40.30.170">
    <property type="match status" value="1"/>
</dbReference>
<evidence type="ECO:0000313" key="6">
    <source>
        <dbReference type="EMBL" id="RWR06276.1"/>
    </source>
</evidence>
<feature type="coiled-coil region" evidence="2">
    <location>
        <begin position="151"/>
        <end position="178"/>
    </location>
</feature>
<feature type="domain" description="Multidrug export protein EmrA/FarA alpha-helical hairpin" evidence="4">
    <location>
        <begin position="89"/>
        <end position="204"/>
    </location>
</feature>
<comment type="subcellular location">
    <subcellularLocation>
        <location evidence="1">Cell envelope</location>
    </subcellularLocation>
</comment>
<dbReference type="GO" id="GO:0055085">
    <property type="term" value="P:transmembrane transport"/>
    <property type="evidence" value="ECO:0007669"/>
    <property type="project" value="InterPro"/>
</dbReference>
<dbReference type="RefSeq" id="WP_128270791.1">
    <property type="nucleotide sequence ID" value="NZ_SAUW01000029.1"/>
</dbReference>
<dbReference type="EMBL" id="SAUW01000029">
    <property type="protein sequence ID" value="RWR06276.1"/>
    <property type="molecule type" value="Genomic_DNA"/>
</dbReference>
<dbReference type="SUPFAM" id="SSF111369">
    <property type="entry name" value="HlyD-like secretion proteins"/>
    <property type="match status" value="1"/>
</dbReference>
<gene>
    <name evidence="6" type="ORF">D2T33_18655</name>
</gene>
<accession>A0A443IM24</accession>
<evidence type="ECO:0000256" key="2">
    <source>
        <dbReference type="SAM" id="Coils"/>
    </source>
</evidence>
<evidence type="ECO:0000259" key="5">
    <source>
        <dbReference type="Pfam" id="PF25963"/>
    </source>
</evidence>
<dbReference type="PANTHER" id="PTHR30386">
    <property type="entry name" value="MEMBRANE FUSION SUBUNIT OF EMRAB-TOLC MULTIDRUG EFFLUX PUMP"/>
    <property type="match status" value="1"/>
</dbReference>
<organism evidence="6 7">
    <name type="scientific">Paenirhodobacter populi</name>
    <dbReference type="NCBI Taxonomy" id="2306993"/>
    <lineage>
        <taxon>Bacteria</taxon>
        <taxon>Pseudomonadati</taxon>
        <taxon>Pseudomonadota</taxon>
        <taxon>Alphaproteobacteria</taxon>
        <taxon>Rhodobacterales</taxon>
        <taxon>Rhodobacter group</taxon>
        <taxon>Paenirhodobacter</taxon>
    </lineage>
</organism>
<keyword evidence="3" id="KW-1133">Transmembrane helix</keyword>
<keyword evidence="3" id="KW-0472">Membrane</keyword>
<dbReference type="PANTHER" id="PTHR30386:SF19">
    <property type="entry name" value="MULTIDRUG EXPORT PROTEIN EMRA-RELATED"/>
    <property type="match status" value="1"/>
</dbReference>
<feature type="transmembrane region" description="Helical" evidence="3">
    <location>
        <begin position="17"/>
        <end position="35"/>
    </location>
</feature>
<keyword evidence="2" id="KW-0175">Coiled coil</keyword>